<dbReference type="InterPro" id="IPR011006">
    <property type="entry name" value="CheY-like_superfamily"/>
</dbReference>
<name>A0A2H0TEE7_9BACT</name>
<dbReference type="SUPFAM" id="SSF52172">
    <property type="entry name" value="CheY-like"/>
    <property type="match status" value="1"/>
</dbReference>
<dbReference type="AlphaFoldDB" id="A0A2H0TEE7"/>
<dbReference type="Gene3D" id="3.40.50.2300">
    <property type="match status" value="1"/>
</dbReference>
<protein>
    <recommendedName>
        <fullName evidence="3">Response regulatory domain-containing protein</fullName>
    </recommendedName>
</protein>
<proteinExistence type="predicted"/>
<evidence type="ECO:0000256" key="2">
    <source>
        <dbReference type="PROSITE-ProRule" id="PRU00169"/>
    </source>
</evidence>
<dbReference type="SMART" id="SM00448">
    <property type="entry name" value="REC"/>
    <property type="match status" value="1"/>
</dbReference>
<reference evidence="5" key="1">
    <citation type="submission" date="2017-09" db="EMBL/GenBank/DDBJ databases">
        <title>Depth-based differentiation of microbial function through sediment-hosted aquifers and enrichment of novel symbionts in the deep terrestrial subsurface.</title>
        <authorList>
            <person name="Probst A.J."/>
            <person name="Ladd B."/>
            <person name="Jarett J.K."/>
            <person name="Geller-Mcgrath D.E."/>
            <person name="Sieber C.M.K."/>
            <person name="Emerson J.B."/>
            <person name="Anantharaman K."/>
            <person name="Thomas B.C."/>
            <person name="Malmstrom R."/>
            <person name="Stieglmeier M."/>
            <person name="Klingl A."/>
            <person name="Woyke T."/>
            <person name="Ryan C.M."/>
            <person name="Banfield J.F."/>
        </authorList>
    </citation>
    <scope>NUCLEOTIDE SEQUENCE [LARGE SCALE GENOMIC DNA]</scope>
</reference>
<dbReference type="GO" id="GO:0000160">
    <property type="term" value="P:phosphorelay signal transduction system"/>
    <property type="evidence" value="ECO:0007669"/>
    <property type="project" value="InterPro"/>
</dbReference>
<dbReference type="InterPro" id="IPR001789">
    <property type="entry name" value="Sig_transdc_resp-reg_receiver"/>
</dbReference>
<dbReference type="EMBL" id="PFCO01000001">
    <property type="protein sequence ID" value="PIR69910.1"/>
    <property type="molecule type" value="Genomic_DNA"/>
</dbReference>
<evidence type="ECO:0000313" key="5">
    <source>
        <dbReference type="Proteomes" id="UP000231503"/>
    </source>
</evidence>
<evidence type="ECO:0000256" key="1">
    <source>
        <dbReference type="ARBA" id="ARBA00022553"/>
    </source>
</evidence>
<feature type="modified residue" description="4-aspartylphosphate" evidence="2">
    <location>
        <position position="52"/>
    </location>
</feature>
<dbReference type="PROSITE" id="PS50110">
    <property type="entry name" value="RESPONSE_REGULATORY"/>
    <property type="match status" value="1"/>
</dbReference>
<gene>
    <name evidence="4" type="ORF">COU47_00550</name>
</gene>
<dbReference type="PANTHER" id="PTHR44591">
    <property type="entry name" value="STRESS RESPONSE REGULATOR PROTEIN 1"/>
    <property type="match status" value="1"/>
</dbReference>
<dbReference type="PANTHER" id="PTHR44591:SF3">
    <property type="entry name" value="RESPONSE REGULATORY DOMAIN-CONTAINING PROTEIN"/>
    <property type="match status" value="1"/>
</dbReference>
<evidence type="ECO:0000313" key="4">
    <source>
        <dbReference type="EMBL" id="PIR69910.1"/>
    </source>
</evidence>
<dbReference type="Pfam" id="PF00072">
    <property type="entry name" value="Response_reg"/>
    <property type="match status" value="1"/>
</dbReference>
<feature type="domain" description="Response regulatory" evidence="3">
    <location>
        <begin position="3"/>
        <end position="119"/>
    </location>
</feature>
<comment type="caution">
    <text evidence="4">The sequence shown here is derived from an EMBL/GenBank/DDBJ whole genome shotgun (WGS) entry which is preliminary data.</text>
</comment>
<organism evidence="4 5">
    <name type="scientific">Candidatus Niyogibacteria bacterium CG10_big_fil_rev_8_21_14_0_10_46_36</name>
    <dbReference type="NCBI Taxonomy" id="1974726"/>
    <lineage>
        <taxon>Bacteria</taxon>
        <taxon>Candidatus Niyogiibacteriota</taxon>
    </lineage>
</organism>
<dbReference type="CDD" id="cd00156">
    <property type="entry name" value="REC"/>
    <property type="match status" value="1"/>
</dbReference>
<sequence>MAKILLVDDDKTFLAVLSDWFEGRGFEVVTRTSGAAALEYLAKTHVDVVVLDFMMQPMNGLELLTHIKEDPKTKDIPVFMLSQFGEGDHIEKAKRIGAEDYLVKANFNLESLTERIKKIVT</sequence>
<dbReference type="Proteomes" id="UP000231503">
    <property type="component" value="Unassembled WGS sequence"/>
</dbReference>
<accession>A0A2H0TEE7</accession>
<keyword evidence="1 2" id="KW-0597">Phosphoprotein</keyword>
<dbReference type="InterPro" id="IPR050595">
    <property type="entry name" value="Bact_response_regulator"/>
</dbReference>
<evidence type="ECO:0000259" key="3">
    <source>
        <dbReference type="PROSITE" id="PS50110"/>
    </source>
</evidence>